<dbReference type="RefSeq" id="WP_273145066.1">
    <property type="nucleotide sequence ID" value="NZ_CP053675.1"/>
</dbReference>
<evidence type="ECO:0000313" key="4">
    <source>
        <dbReference type="Proteomes" id="UP000683551"/>
    </source>
</evidence>
<feature type="transmembrane region" description="Helical" evidence="2">
    <location>
        <begin position="40"/>
        <end position="63"/>
    </location>
</feature>
<keyword evidence="2" id="KW-1133">Transmembrane helix</keyword>
<dbReference type="InterPro" id="IPR003607">
    <property type="entry name" value="HD/PDEase_dom"/>
</dbReference>
<gene>
    <name evidence="3" type="ORF">JZL65_01110</name>
</gene>
<dbReference type="EMBL" id="CP071137">
    <property type="protein sequence ID" value="QWY77717.1"/>
    <property type="molecule type" value="Genomic_DNA"/>
</dbReference>
<name>A0A9E6MWJ7_9PROT</name>
<evidence type="ECO:0000313" key="3">
    <source>
        <dbReference type="EMBL" id="QWY77717.1"/>
    </source>
</evidence>
<accession>A0A9E6MWJ7</accession>
<feature type="region of interest" description="Disordered" evidence="1">
    <location>
        <begin position="298"/>
        <end position="322"/>
    </location>
</feature>
<dbReference type="AlphaFoldDB" id="A0A9E6MWJ7"/>
<evidence type="ECO:0000256" key="1">
    <source>
        <dbReference type="SAM" id="MobiDB-lite"/>
    </source>
</evidence>
<keyword evidence="2" id="KW-0472">Membrane</keyword>
<evidence type="ECO:0000256" key="2">
    <source>
        <dbReference type="SAM" id="Phobius"/>
    </source>
</evidence>
<reference evidence="3" key="1">
    <citation type="submission" date="2021-02" db="EMBL/GenBank/DDBJ databases">
        <title>Comparative genomics of Ferrovum myxofaciens strains, predominant extremophile bacteria forming large biofilm stalactites in acid mine ecosystems.</title>
        <authorList>
            <person name="Burkartova K."/>
            <person name="Ridl J."/>
            <person name="Pajer P."/>
            <person name="Falteisek L."/>
        </authorList>
    </citation>
    <scope>NUCLEOTIDE SEQUENCE</scope>
    <source>
        <strain evidence="3">MI1III</strain>
    </source>
</reference>
<feature type="transmembrane region" description="Helical" evidence="2">
    <location>
        <begin position="6"/>
        <end position="28"/>
    </location>
</feature>
<proteinExistence type="predicted"/>
<feature type="region of interest" description="Disordered" evidence="1">
    <location>
        <begin position="595"/>
        <end position="631"/>
    </location>
</feature>
<dbReference type="Proteomes" id="UP000683551">
    <property type="component" value="Chromosome"/>
</dbReference>
<protein>
    <submittedName>
        <fullName evidence="3">HD domain-containing protein</fullName>
    </submittedName>
</protein>
<organism evidence="3 4">
    <name type="scientific">Ferrovum myxofaciens</name>
    <dbReference type="NCBI Taxonomy" id="416213"/>
    <lineage>
        <taxon>Bacteria</taxon>
        <taxon>Pseudomonadati</taxon>
        <taxon>Pseudomonadota</taxon>
        <taxon>Betaproteobacteria</taxon>
        <taxon>Ferrovales</taxon>
        <taxon>Ferrovaceae</taxon>
        <taxon>Ferrovum</taxon>
    </lineage>
</organism>
<dbReference type="CDD" id="cd00077">
    <property type="entry name" value="HDc"/>
    <property type="match status" value="1"/>
</dbReference>
<feature type="compositionally biased region" description="Polar residues" evidence="1">
    <location>
        <begin position="311"/>
        <end position="321"/>
    </location>
</feature>
<keyword evidence="2" id="KW-0812">Transmembrane</keyword>
<sequence length="631" mass="70239">MNKNEIIFAILKTCLLWYVVMLLFFVPLGQDWFLVAIKDIWMGVQSLFVGGLAGALIAVIVHFTRTSEVLHSLAGSCDNKIMFSIGKIPAFRSWSRDRSAGCPPEFSGFLREYEKTYPDHASLFMAGIKILAAHRHIPASVVPGGHGGASLEKHSFNVLREALEAMQTWVYKGQFTSSGYQTATVQDKAYRFYPDPLIPLCALLHDIGKIECYQIVNGEPTEVKGRHDEEGSKMLSALPEFRALSNADRSAMTIAVGYYHHPGSIPLHQPDRPRALAVFTLEMDIRAGKKEGGYIGAGARLDEDEPGVTVTPGSASGSTLPAQEIGPEQDEITASSAVTEILAGVLPEDQREQFTANRHYPVDVCTDALAVFIREYVKKPNFFGLKNGGVCFCQDLKMREHLNSINKTKSFNDLHVHQDDKTTRLTSFTLKVLWALHDRGMLVSSIKNADGPDQKFSPNIAVFDISGTGLDGSVRVTKFCLVFSSDVSPLLNDIEDCPNPFEIVKNSLGDQYRQDKGKKNELIKNEKTKLKRNKNKNEGIDIAEFDLSVILDSTAQEPDNKFVEKNNEKPKKLTDVTHLIDNLLQTTEGDQFAQSKNIEMFPIQSVQNKEESREQSQRSSKAPKPVQQNDW</sequence>